<feature type="compositionally biased region" description="Basic and acidic residues" evidence="1">
    <location>
        <begin position="47"/>
        <end position="66"/>
    </location>
</feature>
<feature type="region of interest" description="Disordered" evidence="1">
    <location>
        <begin position="43"/>
        <end position="95"/>
    </location>
</feature>
<dbReference type="EMBL" id="JGZL01000007">
    <property type="protein sequence ID" value="KFI89925.1"/>
    <property type="molecule type" value="Genomic_DNA"/>
</dbReference>
<organism evidence="2 3">
    <name type="scientific">Bifidobacterium ruminantium</name>
    <dbReference type="NCBI Taxonomy" id="78346"/>
    <lineage>
        <taxon>Bacteria</taxon>
        <taxon>Bacillati</taxon>
        <taxon>Actinomycetota</taxon>
        <taxon>Actinomycetes</taxon>
        <taxon>Bifidobacteriales</taxon>
        <taxon>Bifidobacteriaceae</taxon>
        <taxon>Bifidobacterium</taxon>
    </lineage>
</organism>
<dbReference type="RefSeq" id="WP_051592890.1">
    <property type="nucleotide sequence ID" value="NZ_JGZL01000007.1"/>
</dbReference>
<name>A0A087D325_BIFRU</name>
<gene>
    <name evidence="2" type="ORF">BRUM_1145</name>
</gene>
<protein>
    <submittedName>
        <fullName evidence="2">Uncharacterized protein</fullName>
    </submittedName>
</protein>
<evidence type="ECO:0000313" key="2">
    <source>
        <dbReference type="EMBL" id="KFI89925.1"/>
    </source>
</evidence>
<comment type="caution">
    <text evidence="2">The sequence shown here is derived from an EMBL/GenBank/DDBJ whole genome shotgun (WGS) entry which is preliminary data.</text>
</comment>
<sequence>MADADALYKVTNGKVQNEKTCKSLSKAVKSRDADAIARAVRAVNDPKAAKEKSGAEARAKAEREAAEQATGSTGGSAGSYASGSPRTYSGNSGFYGTKRNYEQLNTIQASRQNQQQSTGACPNGAVCGAKPDMNSHSILECPLTGSCSGGSDEAYYW</sequence>
<proteinExistence type="predicted"/>
<reference evidence="2 3" key="1">
    <citation type="submission" date="2014-03" db="EMBL/GenBank/DDBJ databases">
        <title>Genomics of Bifidobacteria.</title>
        <authorList>
            <person name="Ventura M."/>
            <person name="Milani C."/>
            <person name="Lugli G.A."/>
        </authorList>
    </citation>
    <scope>NUCLEOTIDE SEQUENCE [LARGE SCALE GENOMIC DNA]</scope>
    <source>
        <strain evidence="2 3">LMG 21811</strain>
    </source>
</reference>
<dbReference type="Proteomes" id="UP000029078">
    <property type="component" value="Unassembled WGS sequence"/>
</dbReference>
<feature type="compositionally biased region" description="Polar residues" evidence="1">
    <location>
        <begin position="85"/>
        <end position="94"/>
    </location>
</feature>
<evidence type="ECO:0000313" key="3">
    <source>
        <dbReference type="Proteomes" id="UP000029078"/>
    </source>
</evidence>
<dbReference type="AlphaFoldDB" id="A0A087D325"/>
<accession>A0A087D325</accession>
<keyword evidence="3" id="KW-1185">Reference proteome</keyword>
<evidence type="ECO:0000256" key="1">
    <source>
        <dbReference type="SAM" id="MobiDB-lite"/>
    </source>
</evidence>